<keyword evidence="5 7" id="KW-1133">Transmembrane helix</keyword>
<dbReference type="EMBL" id="LLYW01000037">
    <property type="protein sequence ID" value="KUH32240.1"/>
    <property type="molecule type" value="Genomic_DNA"/>
</dbReference>
<evidence type="ECO:0000256" key="5">
    <source>
        <dbReference type="ARBA" id="ARBA00022989"/>
    </source>
</evidence>
<comment type="caution">
    <text evidence="8">The sequence shown here is derived from an EMBL/GenBank/DDBJ whole genome shotgun (WGS) entry which is preliminary data.</text>
</comment>
<evidence type="ECO:0000256" key="3">
    <source>
        <dbReference type="ARBA" id="ARBA00022679"/>
    </source>
</evidence>
<keyword evidence="9" id="KW-1185">Reference proteome</keyword>
<organism evidence="8 9">
    <name type="scientific">Thermococcus celericrescens</name>
    <dbReference type="NCBI Taxonomy" id="227598"/>
    <lineage>
        <taxon>Archaea</taxon>
        <taxon>Methanobacteriati</taxon>
        <taxon>Methanobacteriota</taxon>
        <taxon>Thermococci</taxon>
        <taxon>Thermococcales</taxon>
        <taxon>Thermococcaceae</taxon>
        <taxon>Thermococcus</taxon>
    </lineage>
</organism>
<dbReference type="GO" id="GO:0005886">
    <property type="term" value="C:plasma membrane"/>
    <property type="evidence" value="ECO:0007669"/>
    <property type="project" value="UniProtKB-SubCell"/>
</dbReference>
<evidence type="ECO:0000256" key="7">
    <source>
        <dbReference type="SAM" id="Phobius"/>
    </source>
</evidence>
<dbReference type="GO" id="GO:0016780">
    <property type="term" value="F:phosphotransferase activity, for other substituted phosphate groups"/>
    <property type="evidence" value="ECO:0007669"/>
    <property type="project" value="InterPro"/>
</dbReference>
<dbReference type="CDD" id="cd06856">
    <property type="entry name" value="GT_GPT_archaea"/>
    <property type="match status" value="1"/>
</dbReference>
<keyword evidence="4 7" id="KW-0812">Transmembrane</keyword>
<dbReference type="InterPro" id="IPR000715">
    <property type="entry name" value="Glycosyl_transferase_4"/>
</dbReference>
<dbReference type="Proteomes" id="UP000053462">
    <property type="component" value="Unassembled WGS sequence"/>
</dbReference>
<feature type="transmembrane region" description="Helical" evidence="7">
    <location>
        <begin position="6"/>
        <end position="22"/>
    </location>
</feature>
<dbReference type="RefSeq" id="WP_058939595.1">
    <property type="nucleotide sequence ID" value="NZ_LLYW01000037.1"/>
</dbReference>
<gene>
    <name evidence="8" type="ORF">APY94_10560</name>
</gene>
<comment type="subcellular location">
    <subcellularLocation>
        <location evidence="1">Cell membrane</location>
        <topology evidence="1">Multi-pass membrane protein</topology>
    </subcellularLocation>
</comment>
<dbReference type="PANTHER" id="PTHR22926:SF3">
    <property type="entry name" value="UNDECAPRENYL-PHOSPHATE ALPHA-N-ACETYLGLUCOSAMINYL 1-PHOSPHATE TRANSFERASE"/>
    <property type="match status" value="1"/>
</dbReference>
<evidence type="ECO:0000256" key="6">
    <source>
        <dbReference type="ARBA" id="ARBA00023136"/>
    </source>
</evidence>
<keyword evidence="6 7" id="KW-0472">Membrane</keyword>
<feature type="transmembrane region" description="Helical" evidence="7">
    <location>
        <begin position="280"/>
        <end position="300"/>
    </location>
</feature>
<feature type="transmembrane region" description="Helical" evidence="7">
    <location>
        <begin position="207"/>
        <end position="230"/>
    </location>
</feature>
<keyword evidence="2" id="KW-1003">Cell membrane</keyword>
<dbReference type="STRING" id="227598.APY94_10560"/>
<keyword evidence="3 8" id="KW-0808">Transferase</keyword>
<evidence type="ECO:0000313" key="9">
    <source>
        <dbReference type="Proteomes" id="UP000053462"/>
    </source>
</evidence>
<feature type="transmembrane region" description="Helical" evidence="7">
    <location>
        <begin position="42"/>
        <end position="60"/>
    </location>
</feature>
<dbReference type="AlphaFoldDB" id="A0A100XW64"/>
<feature type="transmembrane region" description="Helical" evidence="7">
    <location>
        <begin position="94"/>
        <end position="113"/>
    </location>
</feature>
<evidence type="ECO:0000256" key="1">
    <source>
        <dbReference type="ARBA" id="ARBA00004651"/>
    </source>
</evidence>
<evidence type="ECO:0000313" key="8">
    <source>
        <dbReference type="EMBL" id="KUH32240.1"/>
    </source>
</evidence>
<evidence type="ECO:0000256" key="2">
    <source>
        <dbReference type="ARBA" id="ARBA00022475"/>
    </source>
</evidence>
<feature type="transmembrane region" description="Helical" evidence="7">
    <location>
        <begin position="157"/>
        <end position="187"/>
    </location>
</feature>
<dbReference type="PANTHER" id="PTHR22926">
    <property type="entry name" value="PHOSPHO-N-ACETYLMURAMOYL-PENTAPEPTIDE-TRANSFERASE"/>
    <property type="match status" value="1"/>
</dbReference>
<name>A0A100XW64_9EURY</name>
<accession>A0A100XW64</accession>
<dbReference type="GO" id="GO:0071555">
    <property type="term" value="P:cell wall organization"/>
    <property type="evidence" value="ECO:0007669"/>
    <property type="project" value="TreeGrafter"/>
</dbReference>
<dbReference type="GO" id="GO:0044038">
    <property type="term" value="P:cell wall macromolecule biosynthetic process"/>
    <property type="evidence" value="ECO:0007669"/>
    <property type="project" value="TreeGrafter"/>
</dbReference>
<reference evidence="8 9" key="1">
    <citation type="submission" date="2015-10" db="EMBL/GenBank/DDBJ databases">
        <title>Draft genome sequence of Thermococcus celericrescens strain DSM 17994.</title>
        <authorList>
            <person name="Hong S.-J."/>
            <person name="Park C.-E."/>
            <person name="Shin J.-H."/>
        </authorList>
    </citation>
    <scope>NUCLEOTIDE SEQUENCE [LARGE SCALE GENOMIC DNA]</scope>
    <source>
        <strain evidence="8 9">DSM 17994</strain>
    </source>
</reference>
<dbReference type="OrthoDB" id="34534at2157"/>
<evidence type="ECO:0000256" key="4">
    <source>
        <dbReference type="ARBA" id="ARBA00022692"/>
    </source>
</evidence>
<proteinExistence type="predicted"/>
<protein>
    <submittedName>
        <fullName evidence="8">UDP-N-acetylglucosamine--dolichyl-phosphate N-acetylglucosaminephosphotransferase</fullName>
    </submittedName>
</protein>
<sequence>MIEVAPLIGLTLTLILTPYLAGRLKQAGIIGRDIHKLDRPEVAEMGGLALLVGIPLALAPSLDPETARALLVFMLFGVVGIVDDLTALRQSHKVALSLLVAVPTVFFGVSSRIDILGHTIDLGILYPVFAVLFVTGSANLVNLLAGFNGLEIGTSAVALGFLAVVTDGPARGLALAGLGAALGFLWWNRYPARVFPGDTGTLSMGALIGLVGILGKVELYAAILLVPHFLDFVIKAVGVRFGVRKHGRTEVLLDGTLRAPPYPSFLGTIMRTVRVNEPRLVAIVWGIEFILGLLVLALHLSL</sequence>
<feature type="transmembrane region" description="Helical" evidence="7">
    <location>
        <begin position="66"/>
        <end position="82"/>
    </location>
</feature>
<dbReference type="Pfam" id="PF00953">
    <property type="entry name" value="Glycos_transf_4"/>
    <property type="match status" value="1"/>
</dbReference>